<dbReference type="EMBL" id="CP015596">
    <property type="protein sequence ID" value="ANE80149.1"/>
    <property type="molecule type" value="Genomic_DNA"/>
</dbReference>
<dbReference type="KEGG" id="madi:A7U43_13220"/>
<dbReference type="OrthoDB" id="3405463at2"/>
<evidence type="ECO:0000313" key="1">
    <source>
        <dbReference type="EMBL" id="ANE80149.1"/>
    </source>
</evidence>
<evidence type="ECO:0000313" key="2">
    <source>
        <dbReference type="Proteomes" id="UP000077143"/>
    </source>
</evidence>
<dbReference type="RefSeq" id="WP_067995805.1">
    <property type="nucleotide sequence ID" value="NZ_CP015596.1"/>
</dbReference>
<sequence length="75" mass="8516">MTRQNWTEADTIAADDLYRRLGEKRLGATHPEVVALAERLGREPSAVAAQINNLHKAHRNTHWRASEMARKAAER</sequence>
<organism evidence="1 2">
    <name type="scientific">Mycobacterium adipatum</name>
    <dbReference type="NCBI Taxonomy" id="1682113"/>
    <lineage>
        <taxon>Bacteria</taxon>
        <taxon>Bacillati</taxon>
        <taxon>Actinomycetota</taxon>
        <taxon>Actinomycetes</taxon>
        <taxon>Mycobacteriales</taxon>
        <taxon>Mycobacteriaceae</taxon>
        <taxon>Mycobacterium</taxon>
    </lineage>
</organism>
<proteinExistence type="predicted"/>
<reference evidence="1 2" key="1">
    <citation type="submission" date="2016-05" db="EMBL/GenBank/DDBJ databases">
        <title>Complete genome sequence of a phthalic acid esters degrading Mycobacterium sp. YC-RL4.</title>
        <authorList>
            <person name="Ren L."/>
            <person name="Fan S."/>
            <person name="Ruth N."/>
            <person name="Jia Y."/>
            <person name="Wang J."/>
            <person name="Qiao C."/>
        </authorList>
    </citation>
    <scope>NUCLEOTIDE SEQUENCE [LARGE SCALE GENOMIC DNA]</scope>
    <source>
        <strain evidence="1 2">YC-RL4</strain>
    </source>
</reference>
<accession>A0A172ULM8</accession>
<keyword evidence="2" id="KW-1185">Reference proteome</keyword>
<dbReference type="AlphaFoldDB" id="A0A172ULM8"/>
<name>A0A172ULM8_9MYCO</name>
<protein>
    <submittedName>
        <fullName evidence="1">Uncharacterized protein</fullName>
    </submittedName>
</protein>
<dbReference type="STRING" id="1682113.A7U43_13220"/>
<dbReference type="Proteomes" id="UP000077143">
    <property type="component" value="Chromosome"/>
</dbReference>
<gene>
    <name evidence="1" type="ORF">A7U43_13220</name>
</gene>